<comment type="caution">
    <text evidence="1">The sequence shown here is derived from an EMBL/GenBank/DDBJ whole genome shotgun (WGS) entry which is preliminary data.</text>
</comment>
<name>A0A8J3ISU2_9CHLR</name>
<dbReference type="EMBL" id="BNJK01000002">
    <property type="protein sequence ID" value="GHP00152.1"/>
    <property type="molecule type" value="Genomic_DNA"/>
</dbReference>
<organism evidence="1 2">
    <name type="scientific">Reticulibacter mediterranei</name>
    <dbReference type="NCBI Taxonomy" id="2778369"/>
    <lineage>
        <taxon>Bacteria</taxon>
        <taxon>Bacillati</taxon>
        <taxon>Chloroflexota</taxon>
        <taxon>Ktedonobacteria</taxon>
        <taxon>Ktedonobacterales</taxon>
        <taxon>Reticulibacteraceae</taxon>
        <taxon>Reticulibacter</taxon>
    </lineage>
</organism>
<reference evidence="1" key="1">
    <citation type="submission" date="2020-10" db="EMBL/GenBank/DDBJ databases">
        <title>Taxonomic study of unclassified bacteria belonging to the class Ktedonobacteria.</title>
        <authorList>
            <person name="Yabe S."/>
            <person name="Wang C.M."/>
            <person name="Zheng Y."/>
            <person name="Sakai Y."/>
            <person name="Cavaletti L."/>
            <person name="Monciardini P."/>
            <person name="Donadio S."/>
        </authorList>
    </citation>
    <scope>NUCLEOTIDE SEQUENCE</scope>
    <source>
        <strain evidence="1">ID150040</strain>
    </source>
</reference>
<evidence type="ECO:0000313" key="2">
    <source>
        <dbReference type="Proteomes" id="UP000597444"/>
    </source>
</evidence>
<dbReference type="AlphaFoldDB" id="A0A8J3ISU2"/>
<dbReference type="Proteomes" id="UP000597444">
    <property type="component" value="Unassembled WGS sequence"/>
</dbReference>
<accession>A0A8J3ISU2</accession>
<proteinExistence type="predicted"/>
<evidence type="ECO:0000313" key="1">
    <source>
        <dbReference type="EMBL" id="GHP00152.1"/>
    </source>
</evidence>
<gene>
    <name evidence="1" type="ORF">KSF_101990</name>
</gene>
<keyword evidence="2" id="KW-1185">Reference proteome</keyword>
<protein>
    <submittedName>
        <fullName evidence="1">Uncharacterized protein</fullName>
    </submittedName>
</protein>
<sequence>MGLLPSNLAPRQHEHLVHLACFMPFDKVAQMMQEMVSVQTHEETVRRLTEQAGIWVEAAQIAEGEVDAAPEPENAQLLERCVFSADGAMISLVHKQWVGTRTVAIGSPQEKLNAQGAREIHVGKLSYFSRLADASTFTNLAAVEMQRRKVKEAKQVCAVMDGADWRQLFTNRHRPDALRILDFPHAAEHATKLLEALEQAGMHFPPHMLSRCLHLLKHRGPRPLLHMADRLGSDQAQ</sequence>